<dbReference type="InterPro" id="IPR050834">
    <property type="entry name" value="Glycosyltransf_2"/>
</dbReference>
<organism evidence="2 3">
    <name type="scientific">Acuticoccus sediminis</name>
    <dbReference type="NCBI Taxonomy" id="2184697"/>
    <lineage>
        <taxon>Bacteria</taxon>
        <taxon>Pseudomonadati</taxon>
        <taxon>Pseudomonadota</taxon>
        <taxon>Alphaproteobacteria</taxon>
        <taxon>Hyphomicrobiales</taxon>
        <taxon>Amorphaceae</taxon>
        <taxon>Acuticoccus</taxon>
    </lineage>
</organism>
<dbReference type="InterPro" id="IPR029044">
    <property type="entry name" value="Nucleotide-diphossugar_trans"/>
</dbReference>
<evidence type="ECO:0000313" key="3">
    <source>
        <dbReference type="Proteomes" id="UP000249590"/>
    </source>
</evidence>
<comment type="caution">
    <text evidence="2">The sequence shown here is derived from an EMBL/GenBank/DDBJ whole genome shotgun (WGS) entry which is preliminary data.</text>
</comment>
<dbReference type="Pfam" id="PF00535">
    <property type="entry name" value="Glycos_transf_2"/>
    <property type="match status" value="1"/>
</dbReference>
<dbReference type="SUPFAM" id="SSF53448">
    <property type="entry name" value="Nucleotide-diphospho-sugar transferases"/>
    <property type="match status" value="1"/>
</dbReference>
<name>A0A8B2NNZ6_9HYPH</name>
<dbReference type="PANTHER" id="PTHR43685:SF2">
    <property type="entry name" value="GLYCOSYLTRANSFERASE 2-LIKE DOMAIN-CONTAINING PROTEIN"/>
    <property type="match status" value="1"/>
</dbReference>
<feature type="domain" description="Glycosyltransferase 2-like" evidence="1">
    <location>
        <begin position="25"/>
        <end position="191"/>
    </location>
</feature>
<dbReference type="Proteomes" id="UP000249590">
    <property type="component" value="Unassembled WGS sequence"/>
</dbReference>
<dbReference type="AlphaFoldDB" id="A0A8B2NNZ6"/>
<protein>
    <submittedName>
        <fullName evidence="2">Glycosyltransferase family 2 protein</fullName>
    </submittedName>
</protein>
<sequence>MIKDISKEALSVTSQPAASAPPTVSIGLAVYNGAEYLEEAIDSILSQTYPDFELIISDNASTDGTREICERAQARDPRVRYDRLPKNLGAAPNYNRIVAMARGRYFKWAAHDDRCHPDFLARCMDALRDDSVVLAYTKTSVIDAQGRELRTYSDGLTLDGATPAIRFAQYLRGNVLGVRGMCNPIFGVIRTDALRKTRLIQDFIASDRTLLGHLALMGRFVEVDTVAFDRRVHLGTSTMASAAFKDRAKWFNPQSVTSRSRRRNNYLRLSLTHIADYWQAMGELLPNRSDRIACRAGLVANLARRPKWIWRDLKYSFGGAPNAAQILDQLKARDAT</sequence>
<dbReference type="Gene3D" id="3.90.550.10">
    <property type="entry name" value="Spore Coat Polysaccharide Biosynthesis Protein SpsA, Chain A"/>
    <property type="match status" value="1"/>
</dbReference>
<dbReference type="PANTHER" id="PTHR43685">
    <property type="entry name" value="GLYCOSYLTRANSFERASE"/>
    <property type="match status" value="1"/>
</dbReference>
<evidence type="ECO:0000313" key="2">
    <source>
        <dbReference type="EMBL" id="RAH98799.1"/>
    </source>
</evidence>
<reference evidence="2 3" key="1">
    <citation type="submission" date="2018-05" db="EMBL/GenBank/DDBJ databases">
        <title>Acuticoccus sediminis sp. nov., isolated from deep-sea sediment of Indian Ocean.</title>
        <authorList>
            <person name="Liu X."/>
            <person name="Lai Q."/>
            <person name="Du Y."/>
            <person name="Sun F."/>
            <person name="Zhang X."/>
            <person name="Wang S."/>
            <person name="Shao Z."/>
        </authorList>
    </citation>
    <scope>NUCLEOTIDE SEQUENCE [LARGE SCALE GENOMIC DNA]</scope>
    <source>
        <strain evidence="2 3">PTG4-2</strain>
    </source>
</reference>
<dbReference type="InterPro" id="IPR001173">
    <property type="entry name" value="Glyco_trans_2-like"/>
</dbReference>
<proteinExistence type="predicted"/>
<gene>
    <name evidence="2" type="ORF">DLJ53_24500</name>
</gene>
<dbReference type="GO" id="GO:0016740">
    <property type="term" value="F:transferase activity"/>
    <property type="evidence" value="ECO:0007669"/>
    <property type="project" value="UniProtKB-KW"/>
</dbReference>
<keyword evidence="2" id="KW-0808">Transferase</keyword>
<dbReference type="EMBL" id="QHHQ01000006">
    <property type="protein sequence ID" value="RAH98799.1"/>
    <property type="molecule type" value="Genomic_DNA"/>
</dbReference>
<keyword evidence="3" id="KW-1185">Reference proteome</keyword>
<evidence type="ECO:0000259" key="1">
    <source>
        <dbReference type="Pfam" id="PF00535"/>
    </source>
</evidence>
<accession>A0A8B2NNZ6</accession>